<comment type="caution">
    <text evidence="7">The sequence shown here is derived from an EMBL/GenBank/DDBJ whole genome shotgun (WGS) entry which is preliminary data.</text>
</comment>
<dbReference type="InterPro" id="IPR008936">
    <property type="entry name" value="Rho_GTPase_activation_prot"/>
</dbReference>
<evidence type="ECO:0000259" key="6">
    <source>
        <dbReference type="PROSITE" id="PS50238"/>
    </source>
</evidence>
<gene>
    <name evidence="7" type="ORF">NDU88_005958</name>
</gene>
<protein>
    <recommendedName>
        <fullName evidence="6">Rho-GAP domain-containing protein</fullName>
    </recommendedName>
</protein>
<reference evidence="7" key="1">
    <citation type="journal article" date="2022" name="bioRxiv">
        <title>Sequencing and chromosome-scale assembly of the giantPleurodeles waltlgenome.</title>
        <authorList>
            <person name="Brown T."/>
            <person name="Elewa A."/>
            <person name="Iarovenko S."/>
            <person name="Subramanian E."/>
            <person name="Araus A.J."/>
            <person name="Petzold A."/>
            <person name="Susuki M."/>
            <person name="Suzuki K.-i.T."/>
            <person name="Hayashi T."/>
            <person name="Toyoda A."/>
            <person name="Oliveira C."/>
            <person name="Osipova E."/>
            <person name="Leigh N.D."/>
            <person name="Simon A."/>
            <person name="Yun M.H."/>
        </authorList>
    </citation>
    <scope>NUCLEOTIDE SEQUENCE</scope>
    <source>
        <strain evidence="7">20211129_DDA</strain>
        <tissue evidence="7">Liver</tissue>
    </source>
</reference>
<dbReference type="GO" id="GO:0035313">
    <property type="term" value="P:wound healing, spreading of epidermal cells"/>
    <property type="evidence" value="ECO:0007669"/>
    <property type="project" value="TreeGrafter"/>
</dbReference>
<dbReference type="PANTHER" id="PTHR15228">
    <property type="entry name" value="SPERMATHECAL PHYSIOLOGY VARIANT"/>
    <property type="match status" value="1"/>
</dbReference>
<keyword evidence="2" id="KW-0597">Phosphoprotein</keyword>
<accession>A0AAV7PIC2</accession>
<sequence>MGLSCIKPWTGSTHSKNGGDGTQVSLSHDAYLFMAGRHSEVEKWMKAFSHMTWVPFTGVFGQTLENTILYERRHGERVAPMIVEQCVSFIRSWGLHEVGLFHQPGQVHLVKELQEAFDSGEKFTFDSNTDVHTVASLLKLYLQKLPEPVVPFSKYADLLACGTLLVEDKEKGINELKRQLSDLPSINVNLLLYICRFLDEVQSHSAVNRMDVQNLASVFGPNILRPKLEEPDETERGPALVQQLMSVMISEHDKLFPIEDISHAAQAPQTRPRPNLACSFPRLCQEEHQKAARAKSLPLPLTAELGLPKAVSEKNAASNSWLAIHERTESCQSNSADINHTFSRPLPSDDLSAHAHGNHCREPAYNAQASTCLVAEGHVDETRSDLPENGTFPTIPNVSDSCSAEPKFSIPQKNTATPSIETILPIFDNIYFAPLLSTVEVDSADRDLWCSSPCENMLEGKSSSRHSSRTSCTDCTLELNAPTPTRASSVFGTVTSSNSYNSEVFLPSNDSSASQNPLQCLVVGLKHQISNQKANYEAKIKRFDLLNFTRENVRGMSLEQQNTKLELEIKELHSHLDLQRKCYDIGEIKMRNVERARRDAEKRNEMLQREMEQFFDTFGDLTSEVKKTARIVNNF</sequence>
<evidence type="ECO:0000256" key="3">
    <source>
        <dbReference type="ARBA" id="ARBA00023054"/>
    </source>
</evidence>
<feature type="coiled-coil region" evidence="4">
    <location>
        <begin position="590"/>
        <end position="617"/>
    </location>
</feature>
<name>A0AAV7PIC2_PLEWA</name>
<evidence type="ECO:0000256" key="2">
    <source>
        <dbReference type="ARBA" id="ARBA00022553"/>
    </source>
</evidence>
<dbReference type="Gene3D" id="1.10.555.10">
    <property type="entry name" value="Rho GTPase activation protein"/>
    <property type="match status" value="1"/>
</dbReference>
<organism evidence="7 8">
    <name type="scientific">Pleurodeles waltl</name>
    <name type="common">Iberian ribbed newt</name>
    <dbReference type="NCBI Taxonomy" id="8319"/>
    <lineage>
        <taxon>Eukaryota</taxon>
        <taxon>Metazoa</taxon>
        <taxon>Chordata</taxon>
        <taxon>Craniata</taxon>
        <taxon>Vertebrata</taxon>
        <taxon>Euteleostomi</taxon>
        <taxon>Amphibia</taxon>
        <taxon>Batrachia</taxon>
        <taxon>Caudata</taxon>
        <taxon>Salamandroidea</taxon>
        <taxon>Salamandridae</taxon>
        <taxon>Pleurodelinae</taxon>
        <taxon>Pleurodeles</taxon>
    </lineage>
</organism>
<feature type="compositionally biased region" description="Polar residues" evidence="5">
    <location>
        <begin position="10"/>
        <end position="21"/>
    </location>
</feature>
<keyword evidence="3 4" id="KW-0175">Coiled coil</keyword>
<dbReference type="InterPro" id="IPR000198">
    <property type="entry name" value="RhoGAP_dom"/>
</dbReference>
<dbReference type="Pfam" id="PF00620">
    <property type="entry name" value="RhoGAP"/>
    <property type="match status" value="1"/>
</dbReference>
<evidence type="ECO:0000313" key="8">
    <source>
        <dbReference type="Proteomes" id="UP001066276"/>
    </source>
</evidence>
<dbReference type="GO" id="GO:0005925">
    <property type="term" value="C:focal adhesion"/>
    <property type="evidence" value="ECO:0007669"/>
    <property type="project" value="TreeGrafter"/>
</dbReference>
<evidence type="ECO:0000313" key="7">
    <source>
        <dbReference type="EMBL" id="KAJ1127559.1"/>
    </source>
</evidence>
<dbReference type="EMBL" id="JANPWB010000011">
    <property type="protein sequence ID" value="KAJ1127559.1"/>
    <property type="molecule type" value="Genomic_DNA"/>
</dbReference>
<feature type="domain" description="Rho-GAP" evidence="6">
    <location>
        <begin position="62"/>
        <end position="256"/>
    </location>
</feature>
<evidence type="ECO:0000256" key="1">
    <source>
        <dbReference type="ARBA" id="ARBA00022468"/>
    </source>
</evidence>
<dbReference type="SUPFAM" id="SSF48350">
    <property type="entry name" value="GTPase activation domain, GAP"/>
    <property type="match status" value="1"/>
</dbReference>
<evidence type="ECO:0000256" key="4">
    <source>
        <dbReference type="SAM" id="Coils"/>
    </source>
</evidence>
<dbReference type="PANTHER" id="PTHR15228:SF36">
    <property type="entry name" value="RHO GTPASE-ACTIVATING PROTEIN 24-LIKE ISOFORM X1"/>
    <property type="match status" value="1"/>
</dbReference>
<dbReference type="PROSITE" id="PS50238">
    <property type="entry name" value="RHOGAP"/>
    <property type="match status" value="1"/>
</dbReference>
<keyword evidence="1" id="KW-0343">GTPase activation</keyword>
<dbReference type="SMART" id="SM00324">
    <property type="entry name" value="RhoGAP"/>
    <property type="match status" value="1"/>
</dbReference>
<proteinExistence type="predicted"/>
<dbReference type="AlphaFoldDB" id="A0AAV7PIC2"/>
<dbReference type="GO" id="GO:0005096">
    <property type="term" value="F:GTPase activator activity"/>
    <property type="evidence" value="ECO:0007669"/>
    <property type="project" value="UniProtKB-KW"/>
</dbReference>
<dbReference type="Proteomes" id="UP001066276">
    <property type="component" value="Chromosome 7"/>
</dbReference>
<keyword evidence="8" id="KW-1185">Reference proteome</keyword>
<dbReference type="GO" id="GO:0007165">
    <property type="term" value="P:signal transduction"/>
    <property type="evidence" value="ECO:0007669"/>
    <property type="project" value="InterPro"/>
</dbReference>
<evidence type="ECO:0000256" key="5">
    <source>
        <dbReference type="SAM" id="MobiDB-lite"/>
    </source>
</evidence>
<feature type="region of interest" description="Disordered" evidence="5">
    <location>
        <begin position="1"/>
        <end position="21"/>
    </location>
</feature>
<dbReference type="GO" id="GO:0035021">
    <property type="term" value="P:negative regulation of Rac protein signal transduction"/>
    <property type="evidence" value="ECO:0007669"/>
    <property type="project" value="TreeGrafter"/>
</dbReference>
<dbReference type="FunFam" id="1.10.555.10:FF:000015">
    <property type="entry name" value="rho GTPase-activating protein 25 isoform X1"/>
    <property type="match status" value="1"/>
</dbReference>
<dbReference type="GO" id="GO:1900028">
    <property type="term" value="P:negative regulation of ruffle assembly"/>
    <property type="evidence" value="ECO:0007669"/>
    <property type="project" value="TreeGrafter"/>
</dbReference>
<dbReference type="InterPro" id="IPR051025">
    <property type="entry name" value="RhoGAP"/>
</dbReference>